<dbReference type="SMART" id="SM00248">
    <property type="entry name" value="ANK"/>
    <property type="match status" value="7"/>
</dbReference>
<dbReference type="PANTHER" id="PTHR10039">
    <property type="entry name" value="AMELOGENIN"/>
    <property type="match status" value="1"/>
</dbReference>
<feature type="domain" description="Nephrocystin 3-like N-terminal" evidence="7">
    <location>
        <begin position="137"/>
        <end position="301"/>
    </location>
</feature>
<dbReference type="PROSITE" id="PS50088">
    <property type="entry name" value="ANK_REPEAT"/>
    <property type="match status" value="4"/>
</dbReference>
<dbReference type="InterPro" id="IPR054471">
    <property type="entry name" value="GPIID_WHD"/>
</dbReference>
<evidence type="ECO:0000256" key="2">
    <source>
        <dbReference type="PROSITE-ProRule" id="PRU00023"/>
    </source>
</evidence>
<feature type="coiled-coil region" evidence="3">
    <location>
        <begin position="345"/>
        <end position="372"/>
    </location>
</feature>
<dbReference type="Pfam" id="PF23239">
    <property type="entry name" value="DUF7069"/>
    <property type="match status" value="1"/>
</dbReference>
<feature type="repeat" description="ANK" evidence="2">
    <location>
        <begin position="702"/>
        <end position="734"/>
    </location>
</feature>
<keyword evidence="2" id="KW-0040">ANK repeat</keyword>
<name>A0ABR2XKG8_9PEZI</name>
<dbReference type="EMBL" id="JARVKM010000043">
    <property type="protein sequence ID" value="KAK9774269.1"/>
    <property type="molecule type" value="Genomic_DNA"/>
</dbReference>
<evidence type="ECO:0000313" key="8">
    <source>
        <dbReference type="EMBL" id="KAK9774269.1"/>
    </source>
</evidence>
<dbReference type="PROSITE" id="PS50297">
    <property type="entry name" value="ANK_REP_REGION"/>
    <property type="match status" value="4"/>
</dbReference>
<evidence type="ECO:0000259" key="5">
    <source>
        <dbReference type="Pfam" id="PF22939"/>
    </source>
</evidence>
<dbReference type="Gene3D" id="1.25.40.20">
    <property type="entry name" value="Ankyrin repeat-containing domain"/>
    <property type="match status" value="3"/>
</dbReference>
<evidence type="ECO:0000256" key="1">
    <source>
        <dbReference type="ARBA" id="ARBA00022737"/>
    </source>
</evidence>
<keyword evidence="3" id="KW-0175">Coiled coil</keyword>
<evidence type="ECO:0000256" key="4">
    <source>
        <dbReference type="SAM" id="MobiDB-lite"/>
    </source>
</evidence>
<evidence type="ECO:0000259" key="6">
    <source>
        <dbReference type="Pfam" id="PF23239"/>
    </source>
</evidence>
<feature type="region of interest" description="Disordered" evidence="4">
    <location>
        <begin position="39"/>
        <end position="68"/>
    </location>
</feature>
<accession>A0ABR2XKG8</accession>
<dbReference type="InterPro" id="IPR027417">
    <property type="entry name" value="P-loop_NTPase"/>
</dbReference>
<dbReference type="Gene3D" id="3.40.50.300">
    <property type="entry name" value="P-loop containing nucleotide triphosphate hydrolases"/>
    <property type="match status" value="1"/>
</dbReference>
<dbReference type="Pfam" id="PF24883">
    <property type="entry name" value="NPHP3_N"/>
    <property type="match status" value="1"/>
</dbReference>
<evidence type="ECO:0008006" key="10">
    <source>
        <dbReference type="Google" id="ProtNLM"/>
    </source>
</evidence>
<evidence type="ECO:0000313" key="9">
    <source>
        <dbReference type="Proteomes" id="UP001465668"/>
    </source>
</evidence>
<sequence length="868" mass="98333">MRYDINIGSLEELGRIPRDEITTGKADLNLIVVETSPHHDASTTEYRSATTSTMTGDEDTTRPTINSAGVIRPDGHARVQVGNSYSIVHNYPDSNRYLADSNLAETDKAKVRTEFLQRLFTSPYENRKNRNPKRANGTCEWFTAHRLFQNWRKETSALLWVSADPGCGKSVLTRYLVDDLFPSNPNRTTCYFFFKDDFEDQRVLEGAVCCILHQLFTQQPSLLSDDILEDFREEGDQLFASFPKLWDILIGATKNHNHGDIICILDALDECVDQTRLAKALTQHYSKGKGISTLKFLVTSRPYLRIHQDFSIIERYHPTIHLRGESPEEINKIADEISITINQRIEELCERLQLSIHEKQILQEELATVENRTYLWVHLVFPVIETAVFLSKSDLLASIRNLPRTVEEAYDNILRKSQHPVKAKKILHTVVAADRPLNLTEMAAVLAFQKSHRLHEDLERDLVSPERLHVMIREACGLFVVIQDSRVFLLHQTAREFLIQTSLELSEVRSPSLEWQHSLDLKESHRLLSEICIGYLLLDEFNTPDGDRSFWESEDRYGFIFLEYAACSWADHYRHAHNTHDTDLERLALQLCDTNSGACSRWLKVYGEKRMREPEFPHELPTALLIASYFGLDNLVNLILQKSKKSLNATGTSNQRTALSWASEKGYYSIVRSLLDRVPKHEVILRDKLSLSPTIVNRKDQLGRSPLWYSAANGHQSVVQHLLKRGAKVDARDENGLPPLSWATHRGHNDIVTLLLQNGARQDSKSSHLETQDRFGCTPLLRAAGNGNEVAVQLLLNGGAKVDVADNDGYTALILASSYGHDAVVKLLLDGGAKVDVADNDGWTALISASRYGHDAVLKLFLDGAPKY</sequence>
<comment type="caution">
    <text evidence="8">The sequence shown here is derived from an EMBL/GenBank/DDBJ whole genome shotgun (WGS) entry which is preliminary data.</text>
</comment>
<dbReference type="SUPFAM" id="SSF52540">
    <property type="entry name" value="P-loop containing nucleoside triphosphate hydrolases"/>
    <property type="match status" value="1"/>
</dbReference>
<gene>
    <name evidence="8" type="ORF">SCAR479_09133</name>
</gene>
<dbReference type="Pfam" id="PF22939">
    <property type="entry name" value="WHD_GPIID"/>
    <property type="match status" value="1"/>
</dbReference>
<dbReference type="InterPro" id="IPR055497">
    <property type="entry name" value="DUF7069"/>
</dbReference>
<dbReference type="Pfam" id="PF12796">
    <property type="entry name" value="Ank_2"/>
    <property type="match status" value="2"/>
</dbReference>
<dbReference type="SUPFAM" id="SSF48403">
    <property type="entry name" value="Ankyrin repeat"/>
    <property type="match status" value="1"/>
</dbReference>
<reference evidence="8 9" key="1">
    <citation type="submission" date="2024-02" db="EMBL/GenBank/DDBJ databases">
        <title>First draft genome assembly of two strains of Seiridium cardinale.</title>
        <authorList>
            <person name="Emiliani G."/>
            <person name="Scali E."/>
        </authorList>
    </citation>
    <scope>NUCLEOTIDE SEQUENCE [LARGE SCALE GENOMIC DNA]</scope>
    <source>
        <strain evidence="8 9">BM-138-000479</strain>
    </source>
</reference>
<evidence type="ECO:0000256" key="3">
    <source>
        <dbReference type="SAM" id="Coils"/>
    </source>
</evidence>
<organism evidence="8 9">
    <name type="scientific">Seiridium cardinale</name>
    <dbReference type="NCBI Taxonomy" id="138064"/>
    <lineage>
        <taxon>Eukaryota</taxon>
        <taxon>Fungi</taxon>
        <taxon>Dikarya</taxon>
        <taxon>Ascomycota</taxon>
        <taxon>Pezizomycotina</taxon>
        <taxon>Sordariomycetes</taxon>
        <taxon>Xylariomycetidae</taxon>
        <taxon>Amphisphaeriales</taxon>
        <taxon>Sporocadaceae</taxon>
        <taxon>Seiridium</taxon>
    </lineage>
</organism>
<proteinExistence type="predicted"/>
<dbReference type="InterPro" id="IPR002110">
    <property type="entry name" value="Ankyrin_rpt"/>
</dbReference>
<feature type="domain" description="GPI inositol-deacylase winged helix" evidence="5">
    <location>
        <begin position="414"/>
        <end position="504"/>
    </location>
</feature>
<keyword evidence="1" id="KW-0677">Repeat</keyword>
<feature type="domain" description="DUF7069" evidence="6">
    <location>
        <begin position="333"/>
        <end position="387"/>
    </location>
</feature>
<feature type="repeat" description="ANK" evidence="2">
    <location>
        <begin position="775"/>
        <end position="807"/>
    </location>
</feature>
<evidence type="ECO:0000259" key="7">
    <source>
        <dbReference type="Pfam" id="PF24883"/>
    </source>
</evidence>
<dbReference type="InterPro" id="IPR036770">
    <property type="entry name" value="Ankyrin_rpt-contain_sf"/>
</dbReference>
<feature type="repeat" description="ANK" evidence="2">
    <location>
        <begin position="735"/>
        <end position="767"/>
    </location>
</feature>
<feature type="repeat" description="ANK" evidence="2">
    <location>
        <begin position="808"/>
        <end position="840"/>
    </location>
</feature>
<dbReference type="InterPro" id="IPR056884">
    <property type="entry name" value="NPHP3-like_N"/>
</dbReference>
<keyword evidence="9" id="KW-1185">Reference proteome</keyword>
<protein>
    <recommendedName>
        <fullName evidence="10">NACHT domain-containing protein</fullName>
    </recommendedName>
</protein>
<dbReference type="Proteomes" id="UP001465668">
    <property type="component" value="Unassembled WGS sequence"/>
</dbReference>